<dbReference type="PANTHER" id="PTHR30146">
    <property type="entry name" value="LACI-RELATED TRANSCRIPTIONAL REPRESSOR"/>
    <property type="match status" value="1"/>
</dbReference>
<dbReference type="OrthoDB" id="867148at2"/>
<dbReference type="Pfam" id="PF13377">
    <property type="entry name" value="Peripla_BP_3"/>
    <property type="match status" value="1"/>
</dbReference>
<dbReference type="SUPFAM" id="SSF53822">
    <property type="entry name" value="Periplasmic binding protein-like I"/>
    <property type="match status" value="1"/>
</dbReference>
<dbReference type="GO" id="GO:0000976">
    <property type="term" value="F:transcription cis-regulatory region binding"/>
    <property type="evidence" value="ECO:0007669"/>
    <property type="project" value="TreeGrafter"/>
</dbReference>
<dbReference type="Pfam" id="PF00356">
    <property type="entry name" value="LacI"/>
    <property type="match status" value="1"/>
</dbReference>
<dbReference type="CDD" id="cd01392">
    <property type="entry name" value="HTH_LacI"/>
    <property type="match status" value="1"/>
</dbReference>
<dbReference type="CDD" id="cd06267">
    <property type="entry name" value="PBP1_LacI_sugar_binding-like"/>
    <property type="match status" value="1"/>
</dbReference>
<keyword evidence="6" id="KW-1185">Reference proteome</keyword>
<dbReference type="SUPFAM" id="SSF47413">
    <property type="entry name" value="lambda repressor-like DNA-binding domains"/>
    <property type="match status" value="1"/>
</dbReference>
<dbReference type="InterPro" id="IPR046335">
    <property type="entry name" value="LacI/GalR-like_sensor"/>
</dbReference>
<dbReference type="InterPro" id="IPR028082">
    <property type="entry name" value="Peripla_BP_I"/>
</dbReference>
<dbReference type="SMART" id="SM00354">
    <property type="entry name" value="HTH_LACI"/>
    <property type="match status" value="1"/>
</dbReference>
<keyword evidence="1" id="KW-0805">Transcription regulation</keyword>
<dbReference type="PANTHER" id="PTHR30146:SF109">
    <property type="entry name" value="HTH-TYPE TRANSCRIPTIONAL REGULATOR GALS"/>
    <property type="match status" value="1"/>
</dbReference>
<organism evidence="5 6">
    <name type="scientific">Cyclonatronum proteinivorum</name>
    <dbReference type="NCBI Taxonomy" id="1457365"/>
    <lineage>
        <taxon>Bacteria</taxon>
        <taxon>Pseudomonadati</taxon>
        <taxon>Balneolota</taxon>
        <taxon>Balneolia</taxon>
        <taxon>Balneolales</taxon>
        <taxon>Cyclonatronaceae</taxon>
        <taxon>Cyclonatronum</taxon>
    </lineage>
</organism>
<feature type="domain" description="HTH lacI-type" evidence="4">
    <location>
        <begin position="6"/>
        <end position="60"/>
    </location>
</feature>
<proteinExistence type="predicted"/>
<evidence type="ECO:0000256" key="3">
    <source>
        <dbReference type="ARBA" id="ARBA00023163"/>
    </source>
</evidence>
<dbReference type="PROSITE" id="PS50932">
    <property type="entry name" value="HTH_LACI_2"/>
    <property type="match status" value="1"/>
</dbReference>
<dbReference type="EMBL" id="CP027806">
    <property type="protein sequence ID" value="AXJ01593.1"/>
    <property type="molecule type" value="Genomic_DNA"/>
</dbReference>
<evidence type="ECO:0000313" key="6">
    <source>
        <dbReference type="Proteomes" id="UP000254808"/>
    </source>
</evidence>
<dbReference type="InterPro" id="IPR000843">
    <property type="entry name" value="HTH_LacI"/>
</dbReference>
<accession>A0A345UM91</accession>
<dbReference type="PROSITE" id="PS00356">
    <property type="entry name" value="HTH_LACI_1"/>
    <property type="match status" value="1"/>
</dbReference>
<reference evidence="5 6" key="1">
    <citation type="submission" date="2018-03" db="EMBL/GenBank/DDBJ databases">
        <title>Phenotypic and genomic properties of Cyclonatronum proteinivorum gen. nov., sp. nov., a haloalkaliphilic bacteroidete from soda lakes possessing Na+-translocating rhodopsin.</title>
        <authorList>
            <person name="Toshchakov S.V."/>
            <person name="Korzhenkov A."/>
            <person name="Samarov N.I."/>
            <person name="Kublanov I.V."/>
            <person name="Muntyan M.S."/>
            <person name="Sorokin D.Y."/>
        </authorList>
    </citation>
    <scope>NUCLEOTIDE SEQUENCE [LARGE SCALE GENOMIC DNA]</scope>
    <source>
        <strain evidence="5 6">Omega</strain>
    </source>
</reference>
<keyword evidence="2" id="KW-0238">DNA-binding</keyword>
<dbReference type="GO" id="GO:0003700">
    <property type="term" value="F:DNA-binding transcription factor activity"/>
    <property type="evidence" value="ECO:0007669"/>
    <property type="project" value="TreeGrafter"/>
</dbReference>
<dbReference type="AlphaFoldDB" id="A0A345UM91"/>
<dbReference type="Gene3D" id="1.10.260.40">
    <property type="entry name" value="lambda repressor-like DNA-binding domains"/>
    <property type="match status" value="1"/>
</dbReference>
<gene>
    <name evidence="5" type="ORF">CYPRO_2351</name>
</gene>
<evidence type="ECO:0000259" key="4">
    <source>
        <dbReference type="PROSITE" id="PS50932"/>
    </source>
</evidence>
<evidence type="ECO:0000313" key="5">
    <source>
        <dbReference type="EMBL" id="AXJ01593.1"/>
    </source>
</evidence>
<protein>
    <submittedName>
        <fullName evidence="5">Transcriptional regulator, LacI family</fullName>
    </submittedName>
</protein>
<keyword evidence="3" id="KW-0804">Transcription</keyword>
<name>A0A345UM91_9BACT</name>
<dbReference type="Proteomes" id="UP000254808">
    <property type="component" value="Chromosome"/>
</dbReference>
<dbReference type="PRINTS" id="PR00036">
    <property type="entry name" value="HTHLACI"/>
</dbReference>
<sequence>MAAKRATIKDIAREAGVSPATVSRALSDHSSISKATRLKIAEIARQLNYRPNLQAKSLRTHATKTIALILPEINSFFVPEMMYGINTAAAELGFSVMMFQSDNQLAREKELLWYATELSADGILLSLSEETESLEHVQQLRDSGTPLLLIDKTGGTTDIPSLTIDGAAAAADAVRHLLDKGHRQIGGVFGHPALSITQNRRSGYLRALDAAGLSETDCPTLEVSQILEISTNLHRFLNDYPGLTALFLMSDELMVHTHHELSALGIRIPEQLSLIAISDGIAPYYLHPNITHLHHSGYGMGYEAARMLITHITQRPTPANPAPLQGAILPTKRCELHSVRQI</sequence>
<evidence type="ECO:0000256" key="2">
    <source>
        <dbReference type="ARBA" id="ARBA00023125"/>
    </source>
</evidence>
<dbReference type="Gene3D" id="3.40.50.2300">
    <property type="match status" value="2"/>
</dbReference>
<evidence type="ECO:0000256" key="1">
    <source>
        <dbReference type="ARBA" id="ARBA00023015"/>
    </source>
</evidence>
<dbReference type="KEGG" id="cprv:CYPRO_2351"/>
<dbReference type="InterPro" id="IPR010982">
    <property type="entry name" value="Lambda_DNA-bd_dom_sf"/>
</dbReference>
<dbReference type="RefSeq" id="WP_114984766.1">
    <property type="nucleotide sequence ID" value="NZ_CP027806.1"/>
</dbReference>